<protein>
    <submittedName>
        <fullName evidence="1">Uncharacterized protein</fullName>
    </submittedName>
</protein>
<sequence length="182" mass="21320">MLNSKESAITVISQEAPLEPREAFKLFSSFSLLCEILPFVGKSQKWKYLLLLLTKNGESLWKKYEFAFTQLQRKTKWTDHPEELEEIFQDVYGYKPVINRDFMLRICADDDMDLEFLEKAKDYKFPNFRSLDIENLGSCDNLGIISKFLCNSYPNYINELKLSCFPENKDITDVLLVCKVII</sequence>
<dbReference type="EMBL" id="CAMPGE010017249">
    <property type="protein sequence ID" value="CAI2375746.1"/>
    <property type="molecule type" value="Genomic_DNA"/>
</dbReference>
<accession>A0AAD1XMR2</accession>
<name>A0AAD1XMR2_EUPCR</name>
<gene>
    <name evidence="1" type="ORF">ECRASSUSDP1_LOCUS17110</name>
</gene>
<organism evidence="1 2">
    <name type="scientific">Euplotes crassus</name>
    <dbReference type="NCBI Taxonomy" id="5936"/>
    <lineage>
        <taxon>Eukaryota</taxon>
        <taxon>Sar</taxon>
        <taxon>Alveolata</taxon>
        <taxon>Ciliophora</taxon>
        <taxon>Intramacronucleata</taxon>
        <taxon>Spirotrichea</taxon>
        <taxon>Hypotrichia</taxon>
        <taxon>Euplotida</taxon>
        <taxon>Euplotidae</taxon>
        <taxon>Moneuplotes</taxon>
    </lineage>
</organism>
<dbReference type="Proteomes" id="UP001295684">
    <property type="component" value="Unassembled WGS sequence"/>
</dbReference>
<evidence type="ECO:0000313" key="1">
    <source>
        <dbReference type="EMBL" id="CAI2375746.1"/>
    </source>
</evidence>
<evidence type="ECO:0000313" key="2">
    <source>
        <dbReference type="Proteomes" id="UP001295684"/>
    </source>
</evidence>
<keyword evidence="2" id="KW-1185">Reference proteome</keyword>
<reference evidence="1" key="1">
    <citation type="submission" date="2023-07" db="EMBL/GenBank/DDBJ databases">
        <authorList>
            <consortium name="AG Swart"/>
            <person name="Singh M."/>
            <person name="Singh A."/>
            <person name="Seah K."/>
            <person name="Emmerich C."/>
        </authorList>
    </citation>
    <scope>NUCLEOTIDE SEQUENCE</scope>
    <source>
        <strain evidence="1">DP1</strain>
    </source>
</reference>
<dbReference type="AlphaFoldDB" id="A0AAD1XMR2"/>
<proteinExistence type="predicted"/>
<comment type="caution">
    <text evidence="1">The sequence shown here is derived from an EMBL/GenBank/DDBJ whole genome shotgun (WGS) entry which is preliminary data.</text>
</comment>